<keyword evidence="2" id="KW-0732">Signal</keyword>
<organism evidence="3 4">
    <name type="scientific">Plakobranchus ocellatus</name>
    <dbReference type="NCBI Taxonomy" id="259542"/>
    <lineage>
        <taxon>Eukaryota</taxon>
        <taxon>Metazoa</taxon>
        <taxon>Spiralia</taxon>
        <taxon>Lophotrochozoa</taxon>
        <taxon>Mollusca</taxon>
        <taxon>Gastropoda</taxon>
        <taxon>Heterobranchia</taxon>
        <taxon>Euthyneura</taxon>
        <taxon>Panpulmonata</taxon>
        <taxon>Sacoglossa</taxon>
        <taxon>Placobranchoidea</taxon>
        <taxon>Plakobranchidae</taxon>
        <taxon>Plakobranchus</taxon>
    </lineage>
</organism>
<evidence type="ECO:0000313" key="3">
    <source>
        <dbReference type="EMBL" id="GFN86463.1"/>
    </source>
</evidence>
<comment type="caution">
    <text evidence="3">The sequence shown here is derived from an EMBL/GenBank/DDBJ whole genome shotgun (WGS) entry which is preliminary data.</text>
</comment>
<evidence type="ECO:0000313" key="4">
    <source>
        <dbReference type="Proteomes" id="UP000735302"/>
    </source>
</evidence>
<feature type="chain" id="PRO_5043629569" description="Secreted protein" evidence="2">
    <location>
        <begin position="18"/>
        <end position="83"/>
    </location>
</feature>
<proteinExistence type="predicted"/>
<protein>
    <recommendedName>
        <fullName evidence="5">Secreted protein</fullName>
    </recommendedName>
</protein>
<feature type="signal peptide" evidence="2">
    <location>
        <begin position="1"/>
        <end position="17"/>
    </location>
</feature>
<evidence type="ECO:0000256" key="1">
    <source>
        <dbReference type="SAM" id="MobiDB-lite"/>
    </source>
</evidence>
<dbReference type="AlphaFoldDB" id="A0AAV3YWM2"/>
<feature type="region of interest" description="Disordered" evidence="1">
    <location>
        <begin position="39"/>
        <end position="83"/>
    </location>
</feature>
<evidence type="ECO:0008006" key="5">
    <source>
        <dbReference type="Google" id="ProtNLM"/>
    </source>
</evidence>
<reference evidence="3 4" key="1">
    <citation type="journal article" date="2021" name="Elife">
        <title>Chloroplast acquisition without the gene transfer in kleptoplastic sea slugs, Plakobranchus ocellatus.</title>
        <authorList>
            <person name="Maeda T."/>
            <person name="Takahashi S."/>
            <person name="Yoshida T."/>
            <person name="Shimamura S."/>
            <person name="Takaki Y."/>
            <person name="Nagai Y."/>
            <person name="Toyoda A."/>
            <person name="Suzuki Y."/>
            <person name="Arimoto A."/>
            <person name="Ishii H."/>
            <person name="Satoh N."/>
            <person name="Nishiyama T."/>
            <person name="Hasebe M."/>
            <person name="Maruyama T."/>
            <person name="Minagawa J."/>
            <person name="Obokata J."/>
            <person name="Shigenobu S."/>
        </authorList>
    </citation>
    <scope>NUCLEOTIDE SEQUENCE [LARGE SCALE GENOMIC DNA]</scope>
</reference>
<evidence type="ECO:0000256" key="2">
    <source>
        <dbReference type="SAM" id="SignalP"/>
    </source>
</evidence>
<name>A0AAV3YWM2_9GAST</name>
<gene>
    <name evidence="3" type="ORF">PoB_001296900</name>
</gene>
<keyword evidence="4" id="KW-1185">Reference proteome</keyword>
<accession>A0AAV3YWM2</accession>
<sequence length="83" mass="8928">MFGNAIIFLLTAHTMLATTPTPSVNLINGDDDDVVNKAPTPKTKTLEAWEGNIQRPTDIDRTSSPSDLPSRASPPIQVVSRAI</sequence>
<dbReference type="EMBL" id="BLXT01001518">
    <property type="protein sequence ID" value="GFN86463.1"/>
    <property type="molecule type" value="Genomic_DNA"/>
</dbReference>
<dbReference type="Proteomes" id="UP000735302">
    <property type="component" value="Unassembled WGS sequence"/>
</dbReference>